<dbReference type="EMBL" id="CAUOFW020001792">
    <property type="protein sequence ID" value="CAK9148752.1"/>
    <property type="molecule type" value="Genomic_DNA"/>
</dbReference>
<dbReference type="PANTHER" id="PTHR13683">
    <property type="entry name" value="ASPARTYL PROTEASES"/>
    <property type="match status" value="1"/>
</dbReference>
<evidence type="ECO:0000256" key="1">
    <source>
        <dbReference type="ARBA" id="ARBA00007447"/>
    </source>
</evidence>
<dbReference type="InterPro" id="IPR021109">
    <property type="entry name" value="Peptidase_aspartic_dom_sf"/>
</dbReference>
<dbReference type="InterPro" id="IPR033121">
    <property type="entry name" value="PEPTIDASE_A1"/>
</dbReference>
<protein>
    <recommendedName>
        <fullName evidence="2">Peptidase A1 domain-containing protein</fullName>
    </recommendedName>
</protein>
<gene>
    <name evidence="3" type="ORF">ILEXP_LOCUS16723</name>
</gene>
<dbReference type="Proteomes" id="UP001642360">
    <property type="component" value="Unassembled WGS sequence"/>
</dbReference>
<dbReference type="PANTHER" id="PTHR13683:SF750">
    <property type="entry name" value="ASPARTYL PROTEASE AED1"/>
    <property type="match status" value="1"/>
</dbReference>
<keyword evidence="4" id="KW-1185">Reference proteome</keyword>
<dbReference type="InterPro" id="IPR001461">
    <property type="entry name" value="Aspartic_peptidase_A1"/>
</dbReference>
<dbReference type="SUPFAM" id="SSF50630">
    <property type="entry name" value="Acid proteases"/>
    <property type="match status" value="1"/>
</dbReference>
<sequence length="136" mass="14908">MTVAMTSLGYNANHVSQATQLPVSAYSALKFAFKKSMSKYPSAPVAELLDTCYNIERYKNVNLPKIVFHFGGEADVTLHPSGIVWMSSKIQMCLGFASTNDLTIIGNNQQHALEVFYDTEGGRIGFGNAGRCDTLY</sequence>
<dbReference type="AlphaFoldDB" id="A0ABC8S349"/>
<accession>A0ABC8S349</accession>
<evidence type="ECO:0000313" key="4">
    <source>
        <dbReference type="Proteomes" id="UP001642360"/>
    </source>
</evidence>
<comment type="similarity">
    <text evidence="1">Belongs to the peptidase A1 family.</text>
</comment>
<reference evidence="3 4" key="1">
    <citation type="submission" date="2024-02" db="EMBL/GenBank/DDBJ databases">
        <authorList>
            <person name="Vignale AGUSTIN F."/>
            <person name="Sosa J E."/>
            <person name="Modenutti C."/>
        </authorList>
    </citation>
    <scope>NUCLEOTIDE SEQUENCE [LARGE SCALE GENOMIC DNA]</scope>
</reference>
<dbReference type="InterPro" id="IPR032799">
    <property type="entry name" value="TAXi_C"/>
</dbReference>
<name>A0ABC8S349_9AQUA</name>
<dbReference type="PROSITE" id="PS51767">
    <property type="entry name" value="PEPTIDASE_A1"/>
    <property type="match status" value="1"/>
</dbReference>
<dbReference type="Gene3D" id="2.40.70.10">
    <property type="entry name" value="Acid Proteases"/>
    <property type="match status" value="1"/>
</dbReference>
<feature type="domain" description="Peptidase A1" evidence="2">
    <location>
        <begin position="1"/>
        <end position="127"/>
    </location>
</feature>
<comment type="caution">
    <text evidence="3">The sequence shown here is derived from an EMBL/GenBank/DDBJ whole genome shotgun (WGS) entry which is preliminary data.</text>
</comment>
<proteinExistence type="inferred from homology"/>
<evidence type="ECO:0000259" key="2">
    <source>
        <dbReference type="PROSITE" id="PS51767"/>
    </source>
</evidence>
<organism evidence="3 4">
    <name type="scientific">Ilex paraguariensis</name>
    <name type="common">yerba mate</name>
    <dbReference type="NCBI Taxonomy" id="185542"/>
    <lineage>
        <taxon>Eukaryota</taxon>
        <taxon>Viridiplantae</taxon>
        <taxon>Streptophyta</taxon>
        <taxon>Embryophyta</taxon>
        <taxon>Tracheophyta</taxon>
        <taxon>Spermatophyta</taxon>
        <taxon>Magnoliopsida</taxon>
        <taxon>eudicotyledons</taxon>
        <taxon>Gunneridae</taxon>
        <taxon>Pentapetalae</taxon>
        <taxon>asterids</taxon>
        <taxon>campanulids</taxon>
        <taxon>Aquifoliales</taxon>
        <taxon>Aquifoliaceae</taxon>
        <taxon>Ilex</taxon>
    </lineage>
</organism>
<dbReference type="Pfam" id="PF14541">
    <property type="entry name" value="TAXi_C"/>
    <property type="match status" value="1"/>
</dbReference>
<evidence type="ECO:0000313" key="3">
    <source>
        <dbReference type="EMBL" id="CAK9148752.1"/>
    </source>
</evidence>